<feature type="transmembrane region" description="Helical" evidence="7">
    <location>
        <begin position="6"/>
        <end position="25"/>
    </location>
</feature>
<feature type="transmembrane region" description="Helical" evidence="7">
    <location>
        <begin position="161"/>
        <end position="178"/>
    </location>
</feature>
<evidence type="ECO:0000256" key="4">
    <source>
        <dbReference type="ARBA" id="ARBA00022692"/>
    </source>
</evidence>
<dbReference type="Pfam" id="PF02417">
    <property type="entry name" value="Chromate_transp"/>
    <property type="match status" value="1"/>
</dbReference>
<evidence type="ECO:0000256" key="5">
    <source>
        <dbReference type="ARBA" id="ARBA00022989"/>
    </source>
</evidence>
<feature type="transmembrane region" description="Helical" evidence="7">
    <location>
        <begin position="110"/>
        <end position="128"/>
    </location>
</feature>
<organism evidence="8 9">
    <name type="scientific">Paenibacillus residui</name>
    <dbReference type="NCBI Taxonomy" id="629724"/>
    <lineage>
        <taxon>Bacteria</taxon>
        <taxon>Bacillati</taxon>
        <taxon>Bacillota</taxon>
        <taxon>Bacilli</taxon>
        <taxon>Bacillales</taxon>
        <taxon>Paenibacillaceae</taxon>
        <taxon>Paenibacillus</taxon>
    </lineage>
</organism>
<sequence length="179" mass="19020">MLLLQLFWTFFKIGLLSFGGGYAMIPVIEHEVTAHGWMTSAEYYEAIALAGMSPGPVATNGAVYVGYHTAGLAGAVAATLGMVLPSLFLIVLMAAFFVRINEHKLVKSAFYGLRPIVAGLVAYAAIHFSQTSGIIGPISWDSGIALVIFAFSLFALIKYKLHPLYVIALSGLAGAALYS</sequence>
<dbReference type="Proteomes" id="UP001597120">
    <property type="component" value="Unassembled WGS sequence"/>
</dbReference>
<dbReference type="RefSeq" id="WP_191964285.1">
    <property type="nucleotide sequence ID" value="NZ_JBHTIU010000081.1"/>
</dbReference>
<reference evidence="9" key="1">
    <citation type="journal article" date="2019" name="Int. J. Syst. Evol. Microbiol.">
        <title>The Global Catalogue of Microorganisms (GCM) 10K type strain sequencing project: providing services to taxonomists for standard genome sequencing and annotation.</title>
        <authorList>
            <consortium name="The Broad Institute Genomics Platform"/>
            <consortium name="The Broad Institute Genome Sequencing Center for Infectious Disease"/>
            <person name="Wu L."/>
            <person name="Ma J."/>
        </authorList>
    </citation>
    <scope>NUCLEOTIDE SEQUENCE [LARGE SCALE GENOMIC DNA]</scope>
    <source>
        <strain evidence="9">CCUG 57263</strain>
    </source>
</reference>
<evidence type="ECO:0000313" key="9">
    <source>
        <dbReference type="Proteomes" id="UP001597120"/>
    </source>
</evidence>
<dbReference type="InterPro" id="IPR003370">
    <property type="entry name" value="Chromate_transpt"/>
</dbReference>
<keyword evidence="9" id="KW-1185">Reference proteome</keyword>
<evidence type="ECO:0000256" key="3">
    <source>
        <dbReference type="ARBA" id="ARBA00022475"/>
    </source>
</evidence>
<feature type="transmembrane region" description="Helical" evidence="7">
    <location>
        <begin position="134"/>
        <end position="154"/>
    </location>
</feature>
<keyword evidence="4 7" id="KW-0812">Transmembrane</keyword>
<evidence type="ECO:0000256" key="6">
    <source>
        <dbReference type="ARBA" id="ARBA00023136"/>
    </source>
</evidence>
<dbReference type="PANTHER" id="PTHR43663:SF1">
    <property type="entry name" value="CHROMATE TRANSPORTER"/>
    <property type="match status" value="1"/>
</dbReference>
<evidence type="ECO:0000313" key="8">
    <source>
        <dbReference type="EMBL" id="MFD0871391.1"/>
    </source>
</evidence>
<accession>A0ABW3DEN2</accession>
<dbReference type="EMBL" id="JBHTIU010000081">
    <property type="protein sequence ID" value="MFD0871391.1"/>
    <property type="molecule type" value="Genomic_DNA"/>
</dbReference>
<dbReference type="InterPro" id="IPR052518">
    <property type="entry name" value="CHR_Transporter"/>
</dbReference>
<dbReference type="PANTHER" id="PTHR43663">
    <property type="entry name" value="CHROMATE TRANSPORT PROTEIN-RELATED"/>
    <property type="match status" value="1"/>
</dbReference>
<evidence type="ECO:0000256" key="1">
    <source>
        <dbReference type="ARBA" id="ARBA00004651"/>
    </source>
</evidence>
<evidence type="ECO:0000256" key="7">
    <source>
        <dbReference type="SAM" id="Phobius"/>
    </source>
</evidence>
<name>A0ABW3DEN2_9BACL</name>
<keyword evidence="5 7" id="KW-1133">Transmembrane helix</keyword>
<protein>
    <submittedName>
        <fullName evidence="8">Chromate transporter</fullName>
    </submittedName>
</protein>
<keyword evidence="6 7" id="KW-0472">Membrane</keyword>
<comment type="subcellular location">
    <subcellularLocation>
        <location evidence="1">Cell membrane</location>
        <topology evidence="1">Multi-pass membrane protein</topology>
    </subcellularLocation>
</comment>
<evidence type="ECO:0000256" key="2">
    <source>
        <dbReference type="ARBA" id="ARBA00005262"/>
    </source>
</evidence>
<feature type="transmembrane region" description="Helical" evidence="7">
    <location>
        <begin position="73"/>
        <end position="98"/>
    </location>
</feature>
<comment type="similarity">
    <text evidence="2">Belongs to the chromate ion transporter (CHR) (TC 2.A.51) family.</text>
</comment>
<keyword evidence="3" id="KW-1003">Cell membrane</keyword>
<comment type="caution">
    <text evidence="8">The sequence shown here is derived from an EMBL/GenBank/DDBJ whole genome shotgun (WGS) entry which is preliminary data.</text>
</comment>
<proteinExistence type="inferred from homology"/>
<gene>
    <name evidence="8" type="ORF">ACFQ03_19825</name>
</gene>